<sequence length="293" mass="33656">LNPSLNKFILGGLYDTSEGSLHQFFAESRGEEEEALTGFYRELKAFDMVVTYNGRHFDMPFIQKRLLKYGIREPFPPVYNLDLYLVLNGHSPLKKFVPNLKQKTVESYMGLWQSRSDEISGAQSVELYAAYEKERDPALERSILLHNSDDILQLARLIKVVTKSDFHRAMFHLGFPAGPLTVTKILLEKDFLVVSGIQRAADMEYMSFSLEGQPVEARFERRSRSFTIRLPVIRNRGMVIADLDALAMDTSAFEKYPAFASGFLVLEGQEGRNYMEINHFIKAFTENFLERII</sequence>
<dbReference type="PANTHER" id="PTHR38462:SF1">
    <property type="entry name" value="YPRB RIBONUCLEASE H-LIKE DOMAIN-CONTAINING PROTEIN"/>
    <property type="match status" value="1"/>
</dbReference>
<dbReference type="PANTHER" id="PTHR38462">
    <property type="entry name" value="EXONUCLEASE-LIKE PROTEIN"/>
    <property type="match status" value="1"/>
</dbReference>
<dbReference type="GO" id="GO:0003676">
    <property type="term" value="F:nucleic acid binding"/>
    <property type="evidence" value="ECO:0007669"/>
    <property type="project" value="InterPro"/>
</dbReference>
<dbReference type="Pfam" id="PF13482">
    <property type="entry name" value="RNase_H_2"/>
    <property type="match status" value="1"/>
</dbReference>
<proteinExistence type="predicted"/>
<feature type="non-terminal residue" evidence="2">
    <location>
        <position position="1"/>
    </location>
</feature>
<dbReference type="SUPFAM" id="SSF53098">
    <property type="entry name" value="Ribonuclease H-like"/>
    <property type="match status" value="1"/>
</dbReference>
<protein>
    <submittedName>
        <fullName evidence="2">Ribonuclease H-like domain-containing protein</fullName>
    </submittedName>
</protein>
<feature type="domain" description="YprB ribonuclease H-like" evidence="1">
    <location>
        <begin position="2"/>
        <end position="160"/>
    </location>
</feature>
<evidence type="ECO:0000313" key="3">
    <source>
        <dbReference type="Proteomes" id="UP000824090"/>
    </source>
</evidence>
<dbReference type="InterPro" id="IPR012337">
    <property type="entry name" value="RNaseH-like_sf"/>
</dbReference>
<reference evidence="2" key="1">
    <citation type="submission" date="2020-10" db="EMBL/GenBank/DDBJ databases">
        <authorList>
            <person name="Gilroy R."/>
        </authorList>
    </citation>
    <scope>NUCLEOTIDE SEQUENCE</scope>
    <source>
        <strain evidence="2">ChiHcec3-6078</strain>
    </source>
</reference>
<dbReference type="Proteomes" id="UP000824090">
    <property type="component" value="Unassembled WGS sequence"/>
</dbReference>
<dbReference type="InterPro" id="IPR036397">
    <property type="entry name" value="RNaseH_sf"/>
</dbReference>
<dbReference type="EMBL" id="DVMP01000145">
    <property type="protein sequence ID" value="HIU26375.1"/>
    <property type="molecule type" value="Genomic_DNA"/>
</dbReference>
<comment type="caution">
    <text evidence="2">The sequence shown here is derived from an EMBL/GenBank/DDBJ whole genome shotgun (WGS) entry which is preliminary data.</text>
</comment>
<name>A0A9D1L6V7_9FIRM</name>
<dbReference type="Gene3D" id="3.30.420.10">
    <property type="entry name" value="Ribonuclease H-like superfamily/Ribonuclease H"/>
    <property type="match status" value="1"/>
</dbReference>
<gene>
    <name evidence="2" type="ORF">IAC50_07795</name>
</gene>
<organism evidence="2 3">
    <name type="scientific">Candidatus Allocopromorpha excrementigallinarum</name>
    <dbReference type="NCBI Taxonomy" id="2840742"/>
    <lineage>
        <taxon>Bacteria</taxon>
        <taxon>Bacillati</taxon>
        <taxon>Bacillota</taxon>
        <taxon>Clostridia</taxon>
        <taxon>Eubacteriales</taxon>
        <taxon>Eubacteriaceae</taxon>
        <taxon>Eubacteriaceae incertae sedis</taxon>
        <taxon>Candidatus Allocopromorpha</taxon>
    </lineage>
</organism>
<dbReference type="InterPro" id="IPR038720">
    <property type="entry name" value="YprB_RNase_H-like_dom"/>
</dbReference>
<evidence type="ECO:0000259" key="1">
    <source>
        <dbReference type="Pfam" id="PF13482"/>
    </source>
</evidence>
<accession>A0A9D1L6V7</accession>
<evidence type="ECO:0000313" key="2">
    <source>
        <dbReference type="EMBL" id="HIU26375.1"/>
    </source>
</evidence>
<reference evidence="2" key="2">
    <citation type="journal article" date="2021" name="PeerJ">
        <title>Extensive microbial diversity within the chicken gut microbiome revealed by metagenomics and culture.</title>
        <authorList>
            <person name="Gilroy R."/>
            <person name="Ravi A."/>
            <person name="Getino M."/>
            <person name="Pursley I."/>
            <person name="Horton D.L."/>
            <person name="Alikhan N.F."/>
            <person name="Baker D."/>
            <person name="Gharbi K."/>
            <person name="Hall N."/>
            <person name="Watson M."/>
            <person name="Adriaenssens E.M."/>
            <person name="Foster-Nyarko E."/>
            <person name="Jarju S."/>
            <person name="Secka A."/>
            <person name="Antonio M."/>
            <person name="Oren A."/>
            <person name="Chaudhuri R.R."/>
            <person name="La Ragione R."/>
            <person name="Hildebrand F."/>
            <person name="Pallen M.J."/>
        </authorList>
    </citation>
    <scope>NUCLEOTIDE SEQUENCE</scope>
    <source>
        <strain evidence="2">ChiHcec3-6078</strain>
    </source>
</reference>
<dbReference type="AlphaFoldDB" id="A0A9D1L6V7"/>